<dbReference type="GeneID" id="64958051"/>
<dbReference type="EMBL" id="AP024427">
    <property type="protein sequence ID" value="BCR96726.1"/>
    <property type="molecule type" value="Genomic_DNA"/>
</dbReference>
<evidence type="ECO:0000313" key="2">
    <source>
        <dbReference type="Proteomes" id="UP000661280"/>
    </source>
</evidence>
<dbReference type="KEGG" id="aluc:AKAW2_30045A"/>
<reference evidence="1" key="2">
    <citation type="submission" date="2021-02" db="EMBL/GenBank/DDBJ databases">
        <title>Aspergillus luchuensis mut. kawachii IFO 4304 genome sequence.</title>
        <authorList>
            <person name="Mori K."/>
            <person name="Kadooka C."/>
            <person name="Goto M."/>
            <person name="Futagami T."/>
        </authorList>
    </citation>
    <scope>NUCLEOTIDE SEQUENCE</scope>
    <source>
        <strain evidence="1">IFO 4308</strain>
    </source>
</reference>
<evidence type="ECO:0000313" key="1">
    <source>
        <dbReference type="EMBL" id="BCR96726.1"/>
    </source>
</evidence>
<sequence length="454" mass="52197">MECLGIPVDHRLRSLIREVRPIDSNVLDSDHIRILQEFGTSLKVGEDEDDYLATCDLSFGIEMARPETKGGILVALLQPHSSQDNSDGFLAGKRNCSTINAVSELISVASNARLSFDGISVFDAVPFLNEKVTGKNIIEKAHDVFVEMIKAKQPKVVISCFNKHTTNAIVQNLCHRGIGSNFDFDLQGSRQLAESGLELIRVNAFHPSYAINRFPEFSCFKRLLVLEFVKAFSLWQGRWNDETWMANLRNECHEQAKKLRKAEENQRYWKAHYLTSQWADLLEALRAGFKKCFFCEDGFTCVENRSYRLVESKVTWICCDIASILENEETVVPNVLEQLHSQFKSWCQISWPTTELQRNFNGLNGYYEHSALLLLKSKQQEAYARKLENIFYNFLRDLNLSYEWCQYKTICNRLALGNSFRRFAVAFESILEEAHEKNMSFDPSDTLRSMNLNS</sequence>
<proteinExistence type="predicted"/>
<gene>
    <name evidence="1" type="ORF">AKAW2_30045A</name>
</gene>
<dbReference type="Proteomes" id="UP000661280">
    <property type="component" value="Chromosome 3"/>
</dbReference>
<organism evidence="1 2">
    <name type="scientific">Aspergillus kawachii</name>
    <name type="common">White koji mold</name>
    <name type="synonym">Aspergillus awamori var. kawachi</name>
    <dbReference type="NCBI Taxonomy" id="1069201"/>
    <lineage>
        <taxon>Eukaryota</taxon>
        <taxon>Fungi</taxon>
        <taxon>Dikarya</taxon>
        <taxon>Ascomycota</taxon>
        <taxon>Pezizomycotina</taxon>
        <taxon>Eurotiomycetes</taxon>
        <taxon>Eurotiomycetidae</taxon>
        <taxon>Eurotiales</taxon>
        <taxon>Aspergillaceae</taxon>
        <taxon>Aspergillus</taxon>
        <taxon>Aspergillus subgen. Circumdati</taxon>
    </lineage>
</organism>
<dbReference type="RefSeq" id="XP_041540492.1">
    <property type="nucleotide sequence ID" value="XM_041686515.1"/>
</dbReference>
<dbReference type="OrthoDB" id="4656735at2759"/>
<reference evidence="1" key="1">
    <citation type="submission" date="2021-01" db="EMBL/GenBank/DDBJ databases">
        <authorList>
            <consortium name="Aspergillus luchuensis mut. kawachii IFO 4304 genome sequencing consortium"/>
            <person name="Kazuki M."/>
            <person name="Futagami T."/>
        </authorList>
    </citation>
    <scope>NUCLEOTIDE SEQUENCE</scope>
    <source>
        <strain evidence="1">IFO 4308</strain>
    </source>
</reference>
<keyword evidence="2" id="KW-1185">Reference proteome</keyword>
<accession>A0A7R7ZX28</accession>
<dbReference type="AlphaFoldDB" id="A0A7R7ZX28"/>
<name>A0A7R7ZX28_ASPKA</name>
<protein>
    <submittedName>
        <fullName evidence="1">Uncharacterized protein</fullName>
    </submittedName>
</protein>